<evidence type="ECO:0008006" key="7">
    <source>
        <dbReference type="Google" id="ProtNLM"/>
    </source>
</evidence>
<dbReference type="SUPFAM" id="SSF52540">
    <property type="entry name" value="P-loop containing nucleoside triphosphate hydrolases"/>
    <property type="match status" value="1"/>
</dbReference>
<keyword evidence="3" id="KW-0378">Hydrolase</keyword>
<dbReference type="RefSeq" id="WP_084333036.1">
    <property type="nucleotide sequence ID" value="NZ_CBKZNZ010000040.1"/>
</dbReference>
<dbReference type="GO" id="GO:0005525">
    <property type="term" value="F:GTP binding"/>
    <property type="evidence" value="ECO:0007669"/>
    <property type="project" value="UniProtKB-KW"/>
</dbReference>
<dbReference type="EMBL" id="FNFD01000001">
    <property type="protein sequence ID" value="SDJ34995.1"/>
    <property type="molecule type" value="Genomic_DNA"/>
</dbReference>
<reference evidence="5 6" key="1">
    <citation type="submission" date="2016-10" db="EMBL/GenBank/DDBJ databases">
        <authorList>
            <person name="de Groot N.N."/>
        </authorList>
    </citation>
    <scope>NUCLEOTIDE SEQUENCE [LARGE SCALE GENOMIC DNA]</scope>
    <source>
        <strain evidence="5 6">JCM 21544</strain>
    </source>
</reference>
<keyword evidence="2" id="KW-0547">Nucleotide-binding</keyword>
<accession>A0A1G8T204</accession>
<dbReference type="Proteomes" id="UP000198706">
    <property type="component" value="Unassembled WGS sequence"/>
</dbReference>
<dbReference type="Gene3D" id="3.40.50.300">
    <property type="entry name" value="P-loop containing nucleotide triphosphate hydrolases"/>
    <property type="match status" value="1"/>
</dbReference>
<evidence type="ECO:0000313" key="6">
    <source>
        <dbReference type="Proteomes" id="UP000198706"/>
    </source>
</evidence>
<comment type="similarity">
    <text evidence="1">Belongs to the GPN-loop GTPase family.</text>
</comment>
<dbReference type="InterPro" id="IPR004130">
    <property type="entry name" value="Gpn"/>
</dbReference>
<evidence type="ECO:0000256" key="2">
    <source>
        <dbReference type="ARBA" id="ARBA00022741"/>
    </source>
</evidence>
<dbReference type="GO" id="GO:0016787">
    <property type="term" value="F:hydrolase activity"/>
    <property type="evidence" value="ECO:0007669"/>
    <property type="project" value="UniProtKB-KW"/>
</dbReference>
<proteinExistence type="inferred from homology"/>
<dbReference type="PANTHER" id="PTHR42708">
    <property type="entry name" value="ATP/GTP-BINDING PROTEIN-RELATED"/>
    <property type="match status" value="1"/>
</dbReference>
<protein>
    <recommendedName>
        <fullName evidence="7">GTP-binding protein</fullName>
    </recommendedName>
</protein>
<evidence type="ECO:0000313" key="5">
    <source>
        <dbReference type="EMBL" id="SDJ34995.1"/>
    </source>
</evidence>
<dbReference type="CDD" id="cd00882">
    <property type="entry name" value="Ras_like_GTPase"/>
    <property type="match status" value="1"/>
</dbReference>
<sequence length="180" mass="19280">MDRKITYKLVFIGAPGSGKSTCIGAVSDIPVVSTDVACTDGLASIKETTTVALDYGEMSLGDGERLLLYGLPGQSRFTFMFDTVAENLAGVVMLIDASSAAPLEGLEETLRTYAGRIGETPFVAAINKVQGNVDALREQVAETLRRHGLVGPVIVVDARRREDMALIFDLVFLCAEYSDV</sequence>
<dbReference type="Pfam" id="PF03029">
    <property type="entry name" value="ATP_bind_1"/>
    <property type="match status" value="1"/>
</dbReference>
<organism evidence="5 6">
    <name type="scientific">Pseudomonas indica</name>
    <dbReference type="NCBI Taxonomy" id="137658"/>
    <lineage>
        <taxon>Bacteria</taxon>
        <taxon>Pseudomonadati</taxon>
        <taxon>Pseudomonadota</taxon>
        <taxon>Gammaproteobacteria</taxon>
        <taxon>Pseudomonadales</taxon>
        <taxon>Pseudomonadaceae</taxon>
        <taxon>Pseudomonas</taxon>
    </lineage>
</organism>
<evidence type="ECO:0000256" key="4">
    <source>
        <dbReference type="ARBA" id="ARBA00023134"/>
    </source>
</evidence>
<dbReference type="InterPro" id="IPR052705">
    <property type="entry name" value="Gliding_Motility_GTPase"/>
</dbReference>
<keyword evidence="4" id="KW-0342">GTP-binding</keyword>
<gene>
    <name evidence="5" type="ORF">SAMN05216186_101220</name>
</gene>
<dbReference type="PANTHER" id="PTHR42708:SF1">
    <property type="entry name" value="GLIDING MOTILITY PROTEIN MGLA"/>
    <property type="match status" value="1"/>
</dbReference>
<dbReference type="STRING" id="137658.SAMN05216186_101220"/>
<dbReference type="AlphaFoldDB" id="A0A1G8T204"/>
<evidence type="ECO:0000256" key="1">
    <source>
        <dbReference type="ARBA" id="ARBA00005290"/>
    </source>
</evidence>
<dbReference type="InterPro" id="IPR027417">
    <property type="entry name" value="P-loop_NTPase"/>
</dbReference>
<keyword evidence="6" id="KW-1185">Reference proteome</keyword>
<name>A0A1G8T204_9PSED</name>
<evidence type="ECO:0000256" key="3">
    <source>
        <dbReference type="ARBA" id="ARBA00022801"/>
    </source>
</evidence>